<proteinExistence type="predicted"/>
<dbReference type="AlphaFoldDB" id="A0A2D3V6W5"/>
<dbReference type="Gene3D" id="3.80.10.10">
    <property type="entry name" value="Ribonuclease Inhibitor"/>
    <property type="match status" value="1"/>
</dbReference>
<evidence type="ECO:0000313" key="1">
    <source>
        <dbReference type="EMBL" id="CZT22445.1"/>
    </source>
</evidence>
<accession>A0A2D3V6W5</accession>
<dbReference type="SUPFAM" id="SSF52047">
    <property type="entry name" value="RNI-like"/>
    <property type="match status" value="1"/>
</dbReference>
<reference evidence="1 2" key="1">
    <citation type="submission" date="2016-03" db="EMBL/GenBank/DDBJ databases">
        <authorList>
            <person name="Ploux O."/>
        </authorList>
    </citation>
    <scope>NUCLEOTIDE SEQUENCE [LARGE SCALE GENOMIC DNA]</scope>
    <source>
        <strain evidence="1 2">URUG2</strain>
    </source>
</reference>
<evidence type="ECO:0000313" key="2">
    <source>
        <dbReference type="Proteomes" id="UP000225277"/>
    </source>
</evidence>
<dbReference type="OrthoDB" id="2520703at2759"/>
<gene>
    <name evidence="1" type="ORF">RCC_08315</name>
</gene>
<organism evidence="1 2">
    <name type="scientific">Ramularia collo-cygni</name>
    <dbReference type="NCBI Taxonomy" id="112498"/>
    <lineage>
        <taxon>Eukaryota</taxon>
        <taxon>Fungi</taxon>
        <taxon>Dikarya</taxon>
        <taxon>Ascomycota</taxon>
        <taxon>Pezizomycotina</taxon>
        <taxon>Dothideomycetes</taxon>
        <taxon>Dothideomycetidae</taxon>
        <taxon>Mycosphaerellales</taxon>
        <taxon>Mycosphaerellaceae</taxon>
        <taxon>Ramularia</taxon>
    </lineage>
</organism>
<dbReference type="RefSeq" id="XP_023629334.1">
    <property type="nucleotide sequence ID" value="XM_023773566.1"/>
</dbReference>
<dbReference type="GeneID" id="35603413"/>
<dbReference type="EMBL" id="FJUY01000013">
    <property type="protein sequence ID" value="CZT22445.1"/>
    <property type="molecule type" value="Genomic_DNA"/>
</dbReference>
<keyword evidence="2" id="KW-1185">Reference proteome</keyword>
<dbReference type="InterPro" id="IPR032675">
    <property type="entry name" value="LRR_dom_sf"/>
</dbReference>
<dbReference type="Proteomes" id="UP000225277">
    <property type="component" value="Unassembled WGS sequence"/>
</dbReference>
<sequence>MPGASALPEELLALIFSHLSVSKTLCDDAIDRNHGDKPQDYAGTLSTLASLCLASKQCCRLARPLLYSTIYLDGGVDPAQGQHRLQKLVRTLVYQPMFSSYVAKLWMGAMFSSCEQWNEEDSADSSHESWDLPYEDVVDSSRAFDQDDLSRRDLLDSLRDGNQDAHVALLLALCQELRNLSITLHRGFYDTRCFTNQVLSNSGRGLDPSIESTSLALSSLRVLSMHKSPDANDMFFSNITNELQLVSLEVFHGSGLDCTAENMEYDNFVSNLRRIDLDECIVDADGLKLIMQGCSKLEDLAVVWADNCEVNFADIGTHLGRYGKCLKKLALEQFDFNGEGGGLGDLSQMTSLKTLVVVADLLVGTTDRTDITLPKSLESLDVDLAGFLLDEDFWQQLRAVAERGKSHNLQVINCGMGGGRRKENFWNKTAGYQVEFPIDA</sequence>
<name>A0A2D3V6W5_9PEZI</name>
<protein>
    <submittedName>
        <fullName evidence="1">Uncharacterized protein</fullName>
    </submittedName>
</protein>